<feature type="domain" description="Ketosynthase family 3 (KS3)" evidence="5">
    <location>
        <begin position="41"/>
        <end position="471"/>
    </location>
</feature>
<dbReference type="InterPro" id="IPR014031">
    <property type="entry name" value="Ketoacyl_synth_C"/>
</dbReference>
<reference evidence="6 7" key="1">
    <citation type="submission" date="2017-05" db="EMBL/GenBank/DDBJ databases">
        <authorList>
            <person name="Varghese N."/>
            <person name="Submissions S."/>
        </authorList>
    </citation>
    <scope>NUCLEOTIDE SEQUENCE [LARGE SCALE GENOMIC DNA]</scope>
    <source>
        <strain evidence="6 7">DSM 45474</strain>
    </source>
</reference>
<proteinExistence type="predicted"/>
<dbReference type="SMART" id="SM00822">
    <property type="entry name" value="PKS_KR"/>
    <property type="match status" value="1"/>
</dbReference>
<evidence type="ECO:0000256" key="3">
    <source>
        <dbReference type="ARBA" id="ARBA00022679"/>
    </source>
</evidence>
<evidence type="ECO:0000256" key="1">
    <source>
        <dbReference type="ARBA" id="ARBA00022450"/>
    </source>
</evidence>
<dbReference type="GO" id="GO:0004312">
    <property type="term" value="F:fatty acid synthase activity"/>
    <property type="evidence" value="ECO:0007669"/>
    <property type="project" value="TreeGrafter"/>
</dbReference>
<evidence type="ECO:0000313" key="6">
    <source>
        <dbReference type="EMBL" id="SMO32062.1"/>
    </source>
</evidence>
<dbReference type="InterPro" id="IPR049490">
    <property type="entry name" value="C883_1060-like_KR_N"/>
</dbReference>
<dbReference type="SUPFAM" id="SSF53901">
    <property type="entry name" value="Thiolase-like"/>
    <property type="match status" value="1"/>
</dbReference>
<dbReference type="InterPro" id="IPR032821">
    <property type="entry name" value="PKS_assoc"/>
</dbReference>
<dbReference type="EMBL" id="FXTI01000001">
    <property type="protein sequence ID" value="SMO32062.1"/>
    <property type="molecule type" value="Genomic_DNA"/>
</dbReference>
<dbReference type="InterPro" id="IPR009081">
    <property type="entry name" value="PP-bd_ACP"/>
</dbReference>
<dbReference type="InterPro" id="IPR014030">
    <property type="entry name" value="Ketoacyl_synth_N"/>
</dbReference>
<dbReference type="RefSeq" id="WP_142503748.1">
    <property type="nucleotide sequence ID" value="NZ_FXTI01000001.1"/>
</dbReference>
<dbReference type="Pfam" id="PF02801">
    <property type="entry name" value="Ketoacyl-synt_C"/>
    <property type="match status" value="1"/>
</dbReference>
<feature type="domain" description="Carrier" evidence="4">
    <location>
        <begin position="1176"/>
        <end position="1252"/>
    </location>
</feature>
<dbReference type="Pfam" id="PF21394">
    <property type="entry name" value="Beta-ketacyl_N"/>
    <property type="match status" value="1"/>
</dbReference>
<keyword evidence="3" id="KW-0808">Transferase</keyword>
<dbReference type="InterPro" id="IPR057326">
    <property type="entry name" value="KR_dom"/>
</dbReference>
<dbReference type="CDD" id="cd00833">
    <property type="entry name" value="PKS"/>
    <property type="match status" value="1"/>
</dbReference>
<dbReference type="Gene3D" id="3.40.47.10">
    <property type="match status" value="1"/>
</dbReference>
<evidence type="ECO:0000256" key="2">
    <source>
        <dbReference type="ARBA" id="ARBA00022553"/>
    </source>
</evidence>
<dbReference type="Gene3D" id="1.10.1240.100">
    <property type="match status" value="1"/>
</dbReference>
<keyword evidence="2" id="KW-0597">Phosphoprotein</keyword>
<dbReference type="PANTHER" id="PTHR43775:SF37">
    <property type="entry name" value="SI:DKEY-61P9.11"/>
    <property type="match status" value="1"/>
</dbReference>
<dbReference type="InterPro" id="IPR020841">
    <property type="entry name" value="PKS_Beta-ketoAc_synthase_dom"/>
</dbReference>
<accession>A0A521ABA3</accession>
<dbReference type="InterPro" id="IPR036291">
    <property type="entry name" value="NAD(P)-bd_dom_sf"/>
</dbReference>
<dbReference type="InterPro" id="IPR016039">
    <property type="entry name" value="Thiolase-like"/>
</dbReference>
<dbReference type="GO" id="GO:0006633">
    <property type="term" value="P:fatty acid biosynthetic process"/>
    <property type="evidence" value="ECO:0007669"/>
    <property type="project" value="TreeGrafter"/>
</dbReference>
<evidence type="ECO:0000259" key="4">
    <source>
        <dbReference type="PROSITE" id="PS50075"/>
    </source>
</evidence>
<dbReference type="Pfam" id="PF00109">
    <property type="entry name" value="ketoacyl-synt"/>
    <property type="match status" value="1"/>
</dbReference>
<dbReference type="Gene3D" id="3.40.50.720">
    <property type="entry name" value="NAD(P)-binding Rossmann-like Domain"/>
    <property type="match status" value="1"/>
</dbReference>
<dbReference type="SUPFAM" id="SSF51735">
    <property type="entry name" value="NAD(P)-binding Rossmann-fold domains"/>
    <property type="match status" value="2"/>
</dbReference>
<evidence type="ECO:0000259" key="5">
    <source>
        <dbReference type="PROSITE" id="PS52004"/>
    </source>
</evidence>
<gene>
    <name evidence="6" type="ORF">SAMN06264849_10128</name>
</gene>
<protein>
    <submittedName>
        <fullName evidence="6">Polyketide synthase PksL</fullName>
    </submittedName>
</protein>
<dbReference type="InterPro" id="IPR036736">
    <property type="entry name" value="ACP-like_sf"/>
</dbReference>
<dbReference type="PANTHER" id="PTHR43775">
    <property type="entry name" value="FATTY ACID SYNTHASE"/>
    <property type="match status" value="1"/>
</dbReference>
<dbReference type="Proteomes" id="UP000315636">
    <property type="component" value="Unassembled WGS sequence"/>
</dbReference>
<keyword evidence="1" id="KW-0596">Phosphopantetheine</keyword>
<organism evidence="6 7">
    <name type="scientific">Melghirimyces algeriensis</name>
    <dbReference type="NCBI Taxonomy" id="910412"/>
    <lineage>
        <taxon>Bacteria</taxon>
        <taxon>Bacillati</taxon>
        <taxon>Bacillota</taxon>
        <taxon>Bacilli</taxon>
        <taxon>Bacillales</taxon>
        <taxon>Thermoactinomycetaceae</taxon>
        <taxon>Melghirimyces</taxon>
    </lineage>
</organism>
<sequence length="1286" mass="145127">MKFQKLYKQVMRLVEEQKIEPQEALSLLDEIPSNGNDSNDQAPVAVVGISIKLPQTRNIDDLWRHLMNKSDLVGTFPKERFDLITKARAELNKRYQTVEKKLESDSRSYAAWLNGIEQFDPEAFGLTDHEAQFMGPAERLFLQTALEGLVRAGYRQDDLKGSRTGVYVAHTPYPAFDYLRLFDDPDERAYISNIPANMGYHLAYTLDLRGPVMTVNTSCSSSLAAVHIAKHALRQGDCDTAVVGGINLNLFPYWDEDAPDHVVRSPHYRCASFDAQADGIIGGEGIAVVVLKRLSVALRDRNHIHAVLKGSAMSSDGASNGMQVPNPDAQSQAIMDALRDAGVSFDSVQFVEAHGAGTPIGDLVEVEGLSKAYHHSSQQVKACRLGSIKSNVGHMGDAAGIAGLIKAVLSLEKRLVPGLQHFQQANEQIPFAETPFVVTGEHTPLTGDAPLRAGVNSIGISGTNVHAVLEEYPRNPVETKEEKPLPLFLSGRSRRALWDQVQSLATHLKENPQYALQDITYTLNVRRSHEQARISIFASSTQEFSEKVDRLLSVRTFERAPDSFFEQGIFLADEADTQAESMRNLKRYPFESETDRVLMEQFLRGEDVRSTCEERFVDGVMLPLPVEWFNTKRIWPASQETFEQDLDDLFYAAKWEPLPNDEKNRDALHMRNGALWLLFAHHGDPRMGALKKRLVERGAEVIEVLPGDRFYKHSRQCFEIDLHDQHAYEKLFQEMGAETYNRLAGVIHAFTLRKVDQTMQSLEDLEYSQQEGVFSLYSLMKTVIDLDITHPFQLNVLSSYAEQVDEQEEIIPARVTLFGLAKVVSQEQPTIASFAIDHDLCGSAEEVAKQICDEFAQPVDSRPELVTYRKQTRYRKVIERQADTTEKELSVREGGTYVIAGGTGYLGVQIGKFLSQRANVNLVLLARNALPSRDDWAEIVNGANEEEHPQVYQLKEIMEIERRGSQVSMLTCDVTDEEDVKATFSKIKQMYGPIHGAFMLVKQLYHLWIKELELEQFQTGIFNRVKGTWLVEKEIASPDLDFFILFSSISSLMGTKSASECCAVNQYLDAMAGFLNHRGVPGHVLNLTLILDDKRDFGSRTAIPPIDFVDFHNALNRFFNNGHRWSLVSRFDLDEVHYLKPVIKIPFADSFWEEVEQAVQSESQPSPETVQETENLDIKDLETRIQSIWKTVLGMETVKPEDNFFSAGGTSLSALRFVQLMKKNFVKLRFEVSDLYSNPTFAAQVKVCKDEYFPQDEWNDIFDALENDEISSEEALTLLDKAGKEF</sequence>
<dbReference type="Gene3D" id="1.10.1200.10">
    <property type="entry name" value="ACP-like"/>
    <property type="match status" value="1"/>
</dbReference>
<evidence type="ECO:0000313" key="7">
    <source>
        <dbReference type="Proteomes" id="UP000315636"/>
    </source>
</evidence>
<dbReference type="Pfam" id="PF00550">
    <property type="entry name" value="PP-binding"/>
    <property type="match status" value="1"/>
</dbReference>
<name>A0A521ABA3_9BACL</name>
<dbReference type="PROSITE" id="PS52004">
    <property type="entry name" value="KS3_2"/>
    <property type="match status" value="1"/>
</dbReference>
<dbReference type="OrthoDB" id="9765680at2"/>
<dbReference type="SMART" id="SM00825">
    <property type="entry name" value="PKS_KS"/>
    <property type="match status" value="1"/>
</dbReference>
<dbReference type="PROSITE" id="PS50075">
    <property type="entry name" value="CARRIER"/>
    <property type="match status" value="1"/>
</dbReference>
<dbReference type="Pfam" id="PF16197">
    <property type="entry name" value="KAsynt_C_assoc"/>
    <property type="match status" value="1"/>
</dbReference>
<dbReference type="InterPro" id="IPR050091">
    <property type="entry name" value="PKS_NRPS_Biosynth_Enz"/>
</dbReference>
<keyword evidence="7" id="KW-1185">Reference proteome</keyword>
<dbReference type="Pfam" id="PF08659">
    <property type="entry name" value="KR"/>
    <property type="match status" value="1"/>
</dbReference>
<dbReference type="SUPFAM" id="SSF47336">
    <property type="entry name" value="ACP-like"/>
    <property type="match status" value="1"/>
</dbReference>
<dbReference type="InterPro" id="IPR013968">
    <property type="entry name" value="PKS_KR"/>
</dbReference>